<proteinExistence type="predicted"/>
<gene>
    <name evidence="1" type="ORF">CEURO_LOCUS1954</name>
</gene>
<comment type="caution">
    <text evidence="1">The sequence shown here is derived from an EMBL/GenBank/DDBJ whole genome shotgun (WGS) entry which is preliminary data.</text>
</comment>
<evidence type="ECO:0000313" key="2">
    <source>
        <dbReference type="Proteomes" id="UP001152484"/>
    </source>
</evidence>
<dbReference type="EMBL" id="CAMAPE010000004">
    <property type="protein sequence ID" value="CAH9062745.1"/>
    <property type="molecule type" value="Genomic_DNA"/>
</dbReference>
<organism evidence="1 2">
    <name type="scientific">Cuscuta europaea</name>
    <name type="common">European dodder</name>
    <dbReference type="NCBI Taxonomy" id="41803"/>
    <lineage>
        <taxon>Eukaryota</taxon>
        <taxon>Viridiplantae</taxon>
        <taxon>Streptophyta</taxon>
        <taxon>Embryophyta</taxon>
        <taxon>Tracheophyta</taxon>
        <taxon>Spermatophyta</taxon>
        <taxon>Magnoliopsida</taxon>
        <taxon>eudicotyledons</taxon>
        <taxon>Gunneridae</taxon>
        <taxon>Pentapetalae</taxon>
        <taxon>asterids</taxon>
        <taxon>lamiids</taxon>
        <taxon>Solanales</taxon>
        <taxon>Convolvulaceae</taxon>
        <taxon>Cuscuteae</taxon>
        <taxon>Cuscuta</taxon>
        <taxon>Cuscuta subgen. Cuscuta</taxon>
    </lineage>
</organism>
<name>A0A9P0YK35_CUSEU</name>
<protein>
    <submittedName>
        <fullName evidence="1">Uncharacterized protein</fullName>
    </submittedName>
</protein>
<evidence type="ECO:0000313" key="1">
    <source>
        <dbReference type="EMBL" id="CAH9062745.1"/>
    </source>
</evidence>
<sequence length="100" mass="11718">MDRQLHCEEMALRTRVDSELTTQVLKAFSSIRQIGCSTRQKACSFTSEFWNIIKSIRFKHSLPLSHVRPLPLLLFPFKKIWHATIFVNGSTYKLIFVTLY</sequence>
<accession>A0A9P0YK35</accession>
<reference evidence="1" key="1">
    <citation type="submission" date="2022-07" db="EMBL/GenBank/DDBJ databases">
        <authorList>
            <person name="Macas J."/>
            <person name="Novak P."/>
            <person name="Neumann P."/>
        </authorList>
    </citation>
    <scope>NUCLEOTIDE SEQUENCE</scope>
</reference>
<keyword evidence="2" id="KW-1185">Reference proteome</keyword>
<dbReference type="Proteomes" id="UP001152484">
    <property type="component" value="Unassembled WGS sequence"/>
</dbReference>
<dbReference type="AlphaFoldDB" id="A0A9P0YK35"/>